<sequence>MNKADDFTPKEEKLFEDFQCQFRGMKHDLINMLKDYYLTYEDVRQRLAKMEKEAIWSGDEALIKVIKDVEEFFDKEKNGLLIK</sequence>
<evidence type="ECO:0008006" key="3">
    <source>
        <dbReference type="Google" id="ProtNLM"/>
    </source>
</evidence>
<dbReference type="Proteomes" id="UP001589836">
    <property type="component" value="Unassembled WGS sequence"/>
</dbReference>
<proteinExistence type="predicted"/>
<dbReference type="EMBL" id="JBHLTP010000022">
    <property type="protein sequence ID" value="MFC0525809.1"/>
    <property type="molecule type" value="Genomic_DNA"/>
</dbReference>
<organism evidence="1 2">
    <name type="scientific">Pontibacillus salicampi</name>
    <dbReference type="NCBI Taxonomy" id="1449801"/>
    <lineage>
        <taxon>Bacteria</taxon>
        <taxon>Bacillati</taxon>
        <taxon>Bacillota</taxon>
        <taxon>Bacilli</taxon>
        <taxon>Bacillales</taxon>
        <taxon>Bacillaceae</taxon>
        <taxon>Pontibacillus</taxon>
    </lineage>
</organism>
<reference evidence="1 2" key="1">
    <citation type="submission" date="2024-09" db="EMBL/GenBank/DDBJ databases">
        <authorList>
            <person name="Sun Q."/>
            <person name="Mori K."/>
        </authorList>
    </citation>
    <scope>NUCLEOTIDE SEQUENCE [LARGE SCALE GENOMIC DNA]</scope>
    <source>
        <strain evidence="1 2">NCAIM B.02529</strain>
    </source>
</reference>
<keyword evidence="2" id="KW-1185">Reference proteome</keyword>
<comment type="caution">
    <text evidence="1">The sequence shown here is derived from an EMBL/GenBank/DDBJ whole genome shotgun (WGS) entry which is preliminary data.</text>
</comment>
<name>A0ABV6LU70_9BACI</name>
<gene>
    <name evidence="1" type="ORF">ACFFGV_19710</name>
</gene>
<accession>A0ABV6LU70</accession>
<dbReference type="RefSeq" id="WP_377351529.1">
    <property type="nucleotide sequence ID" value="NZ_JBHLTP010000022.1"/>
</dbReference>
<evidence type="ECO:0000313" key="2">
    <source>
        <dbReference type="Proteomes" id="UP001589836"/>
    </source>
</evidence>
<protein>
    <recommendedName>
        <fullName evidence="3">DUF2089 family protein</fullName>
    </recommendedName>
</protein>
<evidence type="ECO:0000313" key="1">
    <source>
        <dbReference type="EMBL" id="MFC0525809.1"/>
    </source>
</evidence>